<accession>A0A0P1KWL3</accession>
<feature type="region of interest" description="Disordered" evidence="1">
    <location>
        <begin position="1"/>
        <end position="26"/>
    </location>
</feature>
<dbReference type="EMBL" id="LN890572">
    <property type="protein sequence ID" value="CUS24247.1"/>
    <property type="molecule type" value="Genomic_DNA"/>
</dbReference>
<evidence type="ECO:0000256" key="1">
    <source>
        <dbReference type="SAM" id="MobiDB-lite"/>
    </source>
</evidence>
<dbReference type="OrthoDB" id="4063222at2759"/>
<protein>
    <submittedName>
        <fullName evidence="2">LAQU0S15e00254g1_1</fullName>
    </submittedName>
</protein>
<organism evidence="2 3">
    <name type="scientific">Lachancea quebecensis</name>
    <dbReference type="NCBI Taxonomy" id="1654605"/>
    <lineage>
        <taxon>Eukaryota</taxon>
        <taxon>Fungi</taxon>
        <taxon>Dikarya</taxon>
        <taxon>Ascomycota</taxon>
        <taxon>Saccharomycotina</taxon>
        <taxon>Saccharomycetes</taxon>
        <taxon>Saccharomycetales</taxon>
        <taxon>Saccharomycetaceae</taxon>
        <taxon>Lachancea</taxon>
    </lineage>
</organism>
<name>A0A0P1KWL3_9SACH</name>
<keyword evidence="3" id="KW-1185">Reference proteome</keyword>
<sequence length="193" mass="21620">MDPGNSSHCRIERKSPCSGKSSALEESDQSIESTVISGLESVAGIFDDLQLLRSFGVISENNVFYRKLNKSGFCSKVWLVSLTLSTRKNASDIISLAVSRSRLKREQAQFMRRPVNSVRKVLNAKVTARIQEINRKLIMTALELVQNLGYLTLTAVDVLAFRLTEKWRRLLERVSSTFAIARVLFSGIPSLLL</sequence>
<gene>
    <name evidence="2" type="ORF">LAQU0_S15e00254g</name>
</gene>
<evidence type="ECO:0000313" key="3">
    <source>
        <dbReference type="Proteomes" id="UP000236544"/>
    </source>
</evidence>
<reference evidence="3" key="1">
    <citation type="submission" date="2015-10" db="EMBL/GenBank/DDBJ databases">
        <authorList>
            <person name="Devillers H."/>
        </authorList>
    </citation>
    <scope>NUCLEOTIDE SEQUENCE [LARGE SCALE GENOMIC DNA]</scope>
</reference>
<dbReference type="Proteomes" id="UP000236544">
    <property type="component" value="Unassembled WGS sequence"/>
</dbReference>
<evidence type="ECO:0000313" key="2">
    <source>
        <dbReference type="EMBL" id="CUS24247.1"/>
    </source>
</evidence>
<dbReference type="AlphaFoldDB" id="A0A0P1KWL3"/>
<proteinExistence type="predicted"/>